<dbReference type="EMBL" id="CAJOBI010373894">
    <property type="protein sequence ID" value="CAF5230002.1"/>
    <property type="molecule type" value="Genomic_DNA"/>
</dbReference>
<proteinExistence type="predicted"/>
<comment type="caution">
    <text evidence="1">The sequence shown here is derived from an EMBL/GenBank/DDBJ whole genome shotgun (WGS) entry which is preliminary data.</text>
</comment>
<evidence type="ECO:0000313" key="1">
    <source>
        <dbReference type="EMBL" id="CAF5230002.1"/>
    </source>
</evidence>
<dbReference type="Proteomes" id="UP000676336">
    <property type="component" value="Unassembled WGS sequence"/>
</dbReference>
<organism evidence="1 2">
    <name type="scientific">Rotaria magnacalcarata</name>
    <dbReference type="NCBI Taxonomy" id="392030"/>
    <lineage>
        <taxon>Eukaryota</taxon>
        <taxon>Metazoa</taxon>
        <taxon>Spiralia</taxon>
        <taxon>Gnathifera</taxon>
        <taxon>Rotifera</taxon>
        <taxon>Eurotatoria</taxon>
        <taxon>Bdelloidea</taxon>
        <taxon>Philodinida</taxon>
        <taxon>Philodinidae</taxon>
        <taxon>Rotaria</taxon>
    </lineage>
</organism>
<gene>
    <name evidence="1" type="ORF">SMN809_LOCUS86922</name>
</gene>
<reference evidence="1" key="1">
    <citation type="submission" date="2021-02" db="EMBL/GenBank/DDBJ databases">
        <authorList>
            <person name="Nowell W R."/>
        </authorList>
    </citation>
    <scope>NUCLEOTIDE SEQUENCE</scope>
</reference>
<feature type="non-terminal residue" evidence="1">
    <location>
        <position position="44"/>
    </location>
</feature>
<dbReference type="AlphaFoldDB" id="A0A8S3KJQ1"/>
<accession>A0A8S3KJQ1</accession>
<evidence type="ECO:0000313" key="2">
    <source>
        <dbReference type="Proteomes" id="UP000676336"/>
    </source>
</evidence>
<protein>
    <submittedName>
        <fullName evidence="1">Uncharacterized protein</fullName>
    </submittedName>
</protein>
<name>A0A8S3KJQ1_9BILA</name>
<sequence length="44" mass="5252">MYLPCDAVNEIVQRYFSKIYDQLDRYMLHKNSVHQISTVSSDDK</sequence>